<organism evidence="1">
    <name type="scientific">marine sediment metagenome</name>
    <dbReference type="NCBI Taxonomy" id="412755"/>
    <lineage>
        <taxon>unclassified sequences</taxon>
        <taxon>metagenomes</taxon>
        <taxon>ecological metagenomes</taxon>
    </lineage>
</organism>
<evidence type="ECO:0000313" key="1">
    <source>
        <dbReference type="EMBL" id="KKN20761.1"/>
    </source>
</evidence>
<proteinExistence type="predicted"/>
<sequence>MAKLVGVWDTWTRVEEIHFTKTFDLLPAPREEFSVVGAQVLGWGRLDEPIVVVPPAELGNVVIIDLATQEVLGCAEAGAGYVLFTKPSCAEGIRLVLPDGVHVEVIVTLKMRREKPLA</sequence>
<comment type="caution">
    <text evidence="1">The sequence shown here is derived from an EMBL/GenBank/DDBJ whole genome shotgun (WGS) entry which is preliminary data.</text>
</comment>
<dbReference type="EMBL" id="LAZR01003211">
    <property type="protein sequence ID" value="KKN20761.1"/>
    <property type="molecule type" value="Genomic_DNA"/>
</dbReference>
<reference evidence="1" key="1">
    <citation type="journal article" date="2015" name="Nature">
        <title>Complex archaea that bridge the gap between prokaryotes and eukaryotes.</title>
        <authorList>
            <person name="Spang A."/>
            <person name="Saw J.H."/>
            <person name="Jorgensen S.L."/>
            <person name="Zaremba-Niedzwiedzka K."/>
            <person name="Martijn J."/>
            <person name="Lind A.E."/>
            <person name="van Eijk R."/>
            <person name="Schleper C."/>
            <person name="Guy L."/>
            <person name="Ettema T.J."/>
        </authorList>
    </citation>
    <scope>NUCLEOTIDE SEQUENCE</scope>
</reference>
<name>A0A0F9R661_9ZZZZ</name>
<dbReference type="AlphaFoldDB" id="A0A0F9R661"/>
<protein>
    <submittedName>
        <fullName evidence="1">Uncharacterized protein</fullName>
    </submittedName>
</protein>
<gene>
    <name evidence="1" type="ORF">LCGC14_0932270</name>
</gene>
<accession>A0A0F9R661</accession>